<evidence type="ECO:0000313" key="2">
    <source>
        <dbReference type="Proteomes" id="UP000050384"/>
    </source>
</evidence>
<reference evidence="1 2" key="1">
    <citation type="submission" date="2015-09" db="EMBL/GenBank/DDBJ databases">
        <title>Genome announcement of multiple Pseudomonas syringae strains.</title>
        <authorList>
            <person name="Thakur S."/>
            <person name="Wang P.W."/>
            <person name="Gong Y."/>
            <person name="Weir B.S."/>
            <person name="Guttman D.S."/>
        </authorList>
    </citation>
    <scope>NUCLEOTIDE SEQUENCE [LARGE SCALE GENOMIC DNA]</scope>
    <source>
        <strain evidence="1 2">ICMP16929</strain>
    </source>
</reference>
<dbReference type="AlphaFoldDB" id="A0A0Q0CGW4"/>
<organism evidence="1 2">
    <name type="scientific">Pseudomonas syringae pv. spinaceae</name>
    <dbReference type="NCBI Taxonomy" id="264459"/>
    <lineage>
        <taxon>Bacteria</taxon>
        <taxon>Pseudomonadati</taxon>
        <taxon>Pseudomonadota</taxon>
        <taxon>Gammaproteobacteria</taxon>
        <taxon>Pseudomonadales</taxon>
        <taxon>Pseudomonadaceae</taxon>
        <taxon>Pseudomonas</taxon>
        <taxon>Pseudomonas syringae</taxon>
    </lineage>
</organism>
<accession>A0A0Q0CGW4</accession>
<proteinExistence type="predicted"/>
<evidence type="ECO:0000313" key="1">
    <source>
        <dbReference type="EMBL" id="KPZ03860.1"/>
    </source>
</evidence>
<dbReference type="Proteomes" id="UP000050384">
    <property type="component" value="Unassembled WGS sequence"/>
</dbReference>
<dbReference type="EMBL" id="LJRI01000386">
    <property type="protein sequence ID" value="KPZ03860.1"/>
    <property type="molecule type" value="Genomic_DNA"/>
</dbReference>
<comment type="caution">
    <text evidence="1">The sequence shown here is derived from an EMBL/GenBank/DDBJ whole genome shotgun (WGS) entry which is preliminary data.</text>
</comment>
<sequence length="47" mass="5330">MHSNSPKFLSLVLMSVTSSVMSAMVVFNSMLIHVKVVVRTFLRFLML</sequence>
<protein>
    <submittedName>
        <fullName evidence="1">AsnC family transcriptional regulator</fullName>
    </submittedName>
</protein>
<gene>
    <name evidence="1" type="ORF">ALO94_200189</name>
</gene>
<name>A0A0Q0CGW4_PSESX</name>